<dbReference type="GO" id="GO:0043657">
    <property type="term" value="C:host cell"/>
    <property type="evidence" value="ECO:0007669"/>
    <property type="project" value="UniProtKB-SubCell"/>
</dbReference>
<dbReference type="AlphaFoldDB" id="A0A397H6H0"/>
<dbReference type="STRING" id="1348612.A0A397H6H0"/>
<accession>A0A397H6H0</accession>
<evidence type="ECO:0000313" key="6">
    <source>
        <dbReference type="Proteomes" id="UP000266861"/>
    </source>
</evidence>
<dbReference type="SUPFAM" id="SSF52540">
    <property type="entry name" value="P-loop containing nucleoside triphosphate hydrolases"/>
    <property type="match status" value="1"/>
</dbReference>
<dbReference type="InterPro" id="IPR045379">
    <property type="entry name" value="Crinkler_N"/>
</dbReference>
<dbReference type="InterPro" id="IPR027417">
    <property type="entry name" value="P-loop_NTPase"/>
</dbReference>
<dbReference type="Gene3D" id="3.40.50.300">
    <property type="entry name" value="P-loop containing nucleotide triphosphate hydrolases"/>
    <property type="match status" value="1"/>
</dbReference>
<dbReference type="OrthoDB" id="2364732at2759"/>
<evidence type="ECO:0000259" key="4">
    <source>
        <dbReference type="Pfam" id="PF20147"/>
    </source>
</evidence>
<comment type="caution">
    <text evidence="5">The sequence shown here is derived from an EMBL/GenBank/DDBJ whole genome shotgun (WGS) entry which is preliminary data.</text>
</comment>
<comment type="subcellular location">
    <subcellularLocation>
        <location evidence="1">Host cell</location>
    </subcellularLocation>
    <subcellularLocation>
        <location evidence="2">Secreted</location>
    </subcellularLocation>
</comment>
<evidence type="ECO:0000256" key="3">
    <source>
        <dbReference type="ARBA" id="ARBA00022525"/>
    </source>
</evidence>
<evidence type="ECO:0000256" key="1">
    <source>
        <dbReference type="ARBA" id="ARBA00004340"/>
    </source>
</evidence>
<dbReference type="Proteomes" id="UP000266861">
    <property type="component" value="Unassembled WGS sequence"/>
</dbReference>
<protein>
    <recommendedName>
        <fullName evidence="4">Crinkler effector protein N-terminal domain-containing protein</fullName>
    </recommendedName>
</protein>
<dbReference type="Pfam" id="PF20147">
    <property type="entry name" value="Crinkler"/>
    <property type="match status" value="1"/>
</dbReference>
<evidence type="ECO:0000313" key="5">
    <source>
        <dbReference type="EMBL" id="RHZ58652.1"/>
    </source>
</evidence>
<dbReference type="EMBL" id="PQFF01000335">
    <property type="protein sequence ID" value="RHZ58652.1"/>
    <property type="molecule type" value="Genomic_DNA"/>
</dbReference>
<reference evidence="5 6" key="1">
    <citation type="submission" date="2018-08" db="EMBL/GenBank/DDBJ databases">
        <title>Genome and evolution of the arbuscular mycorrhizal fungus Diversispora epigaea (formerly Glomus versiforme) and its bacterial endosymbionts.</title>
        <authorList>
            <person name="Sun X."/>
            <person name="Fei Z."/>
            <person name="Harrison M."/>
        </authorList>
    </citation>
    <scope>NUCLEOTIDE SEQUENCE [LARGE SCALE GENOMIC DNA]</scope>
    <source>
        <strain evidence="5 6">IT104</strain>
    </source>
</reference>
<keyword evidence="3" id="KW-0964">Secreted</keyword>
<keyword evidence="6" id="KW-1185">Reference proteome</keyword>
<gene>
    <name evidence="5" type="ORF">Glove_372g20</name>
</gene>
<organism evidence="5 6">
    <name type="scientific">Diversispora epigaea</name>
    <dbReference type="NCBI Taxonomy" id="1348612"/>
    <lineage>
        <taxon>Eukaryota</taxon>
        <taxon>Fungi</taxon>
        <taxon>Fungi incertae sedis</taxon>
        <taxon>Mucoromycota</taxon>
        <taxon>Glomeromycotina</taxon>
        <taxon>Glomeromycetes</taxon>
        <taxon>Diversisporales</taxon>
        <taxon>Diversisporaceae</taxon>
        <taxon>Diversispora</taxon>
    </lineage>
</organism>
<feature type="domain" description="Crinkler effector protein N-terminal" evidence="4">
    <location>
        <begin position="3"/>
        <end position="113"/>
    </location>
</feature>
<name>A0A397H6H0_9GLOM</name>
<dbReference type="GO" id="GO:0005576">
    <property type="term" value="C:extracellular region"/>
    <property type="evidence" value="ECO:0007669"/>
    <property type="project" value="UniProtKB-SubCell"/>
</dbReference>
<proteinExistence type="predicted"/>
<evidence type="ECO:0000256" key="2">
    <source>
        <dbReference type="ARBA" id="ARBA00004613"/>
    </source>
</evidence>
<sequence length="662" mass="76741">MILNCFVLGESRGFSVVLGERIIVKNNIIPFDKFNIKFLSDFIWEMKKDVIGGYNINLWKVEIKGTQETRKKLQDVKIDIKKELEGIELDEFKLVKNIFSGAPPEEHIHIIVQLLPTIDASKNKTGISRLGGIGGTTYLGEEYGGVDLTFDTVCRREPTIDRLFECLLKEGIILVNSPPMTGKTTLSQLLEQKILQLDEIKNRVFRISLLWMDNKLESSWTFVEGFKKYMNMTWDEFLDQCNVYTFLIIDEVQKIYPSKNEKEPRHGGEAFWSAFKFILQTTRLRIVAFASHGHYGAHTTRGYHAAMDISLPYRLSWNSKWGFGDVRFTEEEFSDYFKRFCEKNLKILKKEDIPLLFNYLSMITAYHPGLVVFTMNQIYERFCHSNELLSFAEVFAFFKSHDFHSHLTGIRETSRMVDLSDEEKRIADTVLFIKEGHILQTGIPHNSQIIKTNILVDIRSNSGFLTLNFPAPLLRATYLQDRFGSVTRSKLPPNSFKDFIISVFAKMNSKVLQKSLSIDYNRGILECVWQMEFYRASMQVLPADIYVSVDVGAESYLDFYVNNQHNWAIKLLREGDKLQENQQGFQKDGQYASILKYVKEYAIIDIRNNKKEPLEQKEKDVIYVLCAENFESVQLIYPDGIKDHVQLLGEEENLLGYDISEF</sequence>